<dbReference type="Gene3D" id="3.10.490.10">
    <property type="entry name" value="Gamma-glutamyl cyclotransferase-like"/>
    <property type="match status" value="1"/>
</dbReference>
<dbReference type="GO" id="GO:0005829">
    <property type="term" value="C:cytosol"/>
    <property type="evidence" value="ECO:0007669"/>
    <property type="project" value="TreeGrafter"/>
</dbReference>
<dbReference type="EMBL" id="QZAB01000562">
    <property type="protein sequence ID" value="RQD80410.1"/>
    <property type="molecule type" value="Genomic_DNA"/>
</dbReference>
<dbReference type="GO" id="GO:0016740">
    <property type="term" value="F:transferase activity"/>
    <property type="evidence" value="ECO:0007669"/>
    <property type="project" value="UniProtKB-KW"/>
</dbReference>
<dbReference type="InterPro" id="IPR009288">
    <property type="entry name" value="AIG2-like_dom"/>
</dbReference>
<evidence type="ECO:0000259" key="2">
    <source>
        <dbReference type="Pfam" id="PF06094"/>
    </source>
</evidence>
<evidence type="ECO:0000313" key="4">
    <source>
        <dbReference type="Proteomes" id="UP000284763"/>
    </source>
</evidence>
<gene>
    <name evidence="3" type="ORF">D5R95_08810</name>
</gene>
<dbReference type="AlphaFoldDB" id="A0A424YN99"/>
<dbReference type="RefSeq" id="WP_259135481.1">
    <property type="nucleotide sequence ID" value="NZ_JANUCS010000016.1"/>
</dbReference>
<dbReference type="InterPro" id="IPR013024">
    <property type="entry name" value="GGCT-like"/>
</dbReference>
<dbReference type="InterPro" id="IPR039126">
    <property type="entry name" value="GGACT"/>
</dbReference>
<dbReference type="SUPFAM" id="SSF110857">
    <property type="entry name" value="Gamma-glutamyl cyclotransferase-like"/>
    <property type="match status" value="1"/>
</dbReference>
<dbReference type="Pfam" id="PF06094">
    <property type="entry name" value="GGACT"/>
    <property type="match status" value="1"/>
</dbReference>
<organism evidence="3 4">
    <name type="scientific">Methanosalsum natronophilum</name>
    <dbReference type="NCBI Taxonomy" id="768733"/>
    <lineage>
        <taxon>Archaea</taxon>
        <taxon>Methanobacteriati</taxon>
        <taxon>Methanobacteriota</taxon>
        <taxon>Stenosarchaea group</taxon>
        <taxon>Methanomicrobia</taxon>
        <taxon>Methanosarcinales</taxon>
        <taxon>Methanosarcinaceae</taxon>
        <taxon>Methanosalsum</taxon>
    </lineage>
</organism>
<comment type="similarity">
    <text evidence="1">Belongs to the gamma-glutamylcyclotransferase family.</text>
</comment>
<dbReference type="GO" id="GO:0061929">
    <property type="term" value="F:gamma-glutamylaminecyclotransferase activity"/>
    <property type="evidence" value="ECO:0007669"/>
    <property type="project" value="InterPro"/>
</dbReference>
<reference evidence="3 4" key="1">
    <citation type="submission" date="2018-08" db="EMBL/GenBank/DDBJ databases">
        <title>The metabolism and importance of syntrophic acetate oxidation coupled to methane or sulfide production in haloalkaline environments.</title>
        <authorList>
            <person name="Timmers P.H.A."/>
            <person name="Vavourakis C.D."/>
            <person name="Sorokin D.Y."/>
            <person name="Sinninghe Damste J.S."/>
            <person name="Muyzer G."/>
            <person name="Stams A.J.M."/>
            <person name="Plugge C.M."/>
        </authorList>
    </citation>
    <scope>NUCLEOTIDE SEQUENCE [LARGE SCALE GENOMIC DNA]</scope>
    <source>
        <strain evidence="3">MSAO_Arc3</strain>
    </source>
</reference>
<dbReference type="PANTHER" id="PTHR12510:SF4">
    <property type="entry name" value="GAMMA-GLUTAMYLAMINECYCLOTRANSFERASE"/>
    <property type="match status" value="1"/>
</dbReference>
<sequence>MYVFVYGTLKRGFINNWLLTESYYICPTRTNEEYLMVNLNYFPGVLELENDEYIDLGEPKSKISGELYKVDNRTISTLDKFEEPFFYRKRTYLENGVEAWMYFLKNEYYNDDSNRKIENGFWR</sequence>
<dbReference type="Proteomes" id="UP000284763">
    <property type="component" value="Unassembled WGS sequence"/>
</dbReference>
<protein>
    <submittedName>
        <fullName evidence="3">Gamma-glutamylcyclotransferase</fullName>
    </submittedName>
</protein>
<dbReference type="InterPro" id="IPR036568">
    <property type="entry name" value="GGCT-like_sf"/>
</dbReference>
<dbReference type="CDD" id="cd06661">
    <property type="entry name" value="GGCT_like"/>
    <property type="match status" value="1"/>
</dbReference>
<evidence type="ECO:0000256" key="1">
    <source>
        <dbReference type="ARBA" id="ARBA00008861"/>
    </source>
</evidence>
<evidence type="ECO:0000313" key="3">
    <source>
        <dbReference type="EMBL" id="RQD80410.1"/>
    </source>
</evidence>
<comment type="caution">
    <text evidence="3">The sequence shown here is derived from an EMBL/GenBank/DDBJ whole genome shotgun (WGS) entry which is preliminary data.</text>
</comment>
<proteinExistence type="inferred from homology"/>
<dbReference type="PANTHER" id="PTHR12510">
    <property type="entry name" value="TROPONIN C-AKIN-1 PROTEIN"/>
    <property type="match status" value="1"/>
</dbReference>
<name>A0A424YN99_9EURY</name>
<keyword evidence="3" id="KW-0808">Transferase</keyword>
<feature type="domain" description="Gamma-glutamylcyclotransferase AIG2-like" evidence="2">
    <location>
        <begin position="3"/>
        <end position="123"/>
    </location>
</feature>
<accession>A0A424YN99</accession>